<dbReference type="Pfam" id="PF18266">
    <property type="entry name" value="Ncstrn_small"/>
    <property type="match status" value="1"/>
</dbReference>
<dbReference type="OrthoDB" id="10265862at2759"/>
<comment type="similarity">
    <text evidence="2">Belongs to the nicastrin family.</text>
</comment>
<keyword evidence="7" id="KW-1133">Transmembrane helix</keyword>
<keyword evidence="4" id="KW-0812">Transmembrane</keyword>
<evidence type="ECO:0000256" key="1">
    <source>
        <dbReference type="ARBA" id="ARBA00004479"/>
    </source>
</evidence>
<proteinExistence type="inferred from homology"/>
<evidence type="ECO:0000256" key="6">
    <source>
        <dbReference type="ARBA" id="ARBA00022976"/>
    </source>
</evidence>
<feature type="domain" description="Nicastrin small lobe" evidence="10">
    <location>
        <begin position="175"/>
        <end position="347"/>
    </location>
</feature>
<dbReference type="AlphaFoldDB" id="A0A9N8VLJ2"/>
<keyword evidence="12" id="KW-1185">Reference proteome</keyword>
<evidence type="ECO:0000256" key="7">
    <source>
        <dbReference type="ARBA" id="ARBA00022989"/>
    </source>
</evidence>
<accession>A0A9N8VLJ2</accession>
<keyword evidence="6" id="KW-0914">Notch signaling pathway</keyword>
<dbReference type="InterPro" id="IPR008710">
    <property type="entry name" value="Nicastrin"/>
</dbReference>
<name>A0A9N8VLJ2_9GLOM</name>
<comment type="caution">
    <text evidence="11">The sequence shown here is derived from an EMBL/GenBank/DDBJ whole genome shotgun (WGS) entry which is preliminary data.</text>
</comment>
<dbReference type="Gene3D" id="3.40.630.10">
    <property type="entry name" value="Zn peptidases"/>
    <property type="match status" value="1"/>
</dbReference>
<organism evidence="11 12">
    <name type="scientific">Paraglomus brasilianum</name>
    <dbReference type="NCBI Taxonomy" id="144538"/>
    <lineage>
        <taxon>Eukaryota</taxon>
        <taxon>Fungi</taxon>
        <taxon>Fungi incertae sedis</taxon>
        <taxon>Mucoromycota</taxon>
        <taxon>Glomeromycotina</taxon>
        <taxon>Glomeromycetes</taxon>
        <taxon>Paraglomerales</taxon>
        <taxon>Paraglomeraceae</taxon>
        <taxon>Paraglomus</taxon>
    </lineage>
</organism>
<dbReference type="PANTHER" id="PTHR21092:SF0">
    <property type="entry name" value="NICASTRIN"/>
    <property type="match status" value="1"/>
</dbReference>
<evidence type="ECO:0000256" key="9">
    <source>
        <dbReference type="ARBA" id="ARBA00023180"/>
    </source>
</evidence>
<reference evidence="11" key="1">
    <citation type="submission" date="2021-06" db="EMBL/GenBank/DDBJ databases">
        <authorList>
            <person name="Kallberg Y."/>
            <person name="Tangrot J."/>
            <person name="Rosling A."/>
        </authorList>
    </citation>
    <scope>NUCLEOTIDE SEQUENCE</scope>
    <source>
        <strain evidence="11">BR232B</strain>
    </source>
</reference>
<dbReference type="SUPFAM" id="SSF53187">
    <property type="entry name" value="Zn-dependent exopeptidases"/>
    <property type="match status" value="1"/>
</dbReference>
<evidence type="ECO:0000256" key="2">
    <source>
        <dbReference type="ARBA" id="ARBA00007717"/>
    </source>
</evidence>
<dbReference type="Pfam" id="PF05450">
    <property type="entry name" value="Nicastrin"/>
    <property type="match status" value="1"/>
</dbReference>
<evidence type="ECO:0000256" key="4">
    <source>
        <dbReference type="ARBA" id="ARBA00022692"/>
    </source>
</evidence>
<dbReference type="Proteomes" id="UP000789739">
    <property type="component" value="Unassembled WGS sequence"/>
</dbReference>
<gene>
    <name evidence="11" type="ORF">PBRASI_LOCUS370</name>
</gene>
<dbReference type="GO" id="GO:0016485">
    <property type="term" value="P:protein processing"/>
    <property type="evidence" value="ECO:0007669"/>
    <property type="project" value="InterPro"/>
</dbReference>
<evidence type="ECO:0000256" key="3">
    <source>
        <dbReference type="ARBA" id="ARBA00015303"/>
    </source>
</evidence>
<evidence type="ECO:0000256" key="5">
    <source>
        <dbReference type="ARBA" id="ARBA00022729"/>
    </source>
</evidence>
<keyword evidence="8" id="KW-0472">Membrane</keyword>
<protein>
    <recommendedName>
        <fullName evidence="3">Nicastrin</fullName>
    </recommendedName>
</protein>
<keyword evidence="5" id="KW-0732">Signal</keyword>
<evidence type="ECO:0000256" key="8">
    <source>
        <dbReference type="ARBA" id="ARBA00023136"/>
    </source>
</evidence>
<dbReference type="GO" id="GO:0005886">
    <property type="term" value="C:plasma membrane"/>
    <property type="evidence" value="ECO:0007669"/>
    <property type="project" value="TreeGrafter"/>
</dbReference>
<dbReference type="PANTHER" id="PTHR21092">
    <property type="entry name" value="NICASTRIN"/>
    <property type="match status" value="1"/>
</dbReference>
<dbReference type="InterPro" id="IPR041084">
    <property type="entry name" value="Ncstrn_small"/>
</dbReference>
<evidence type="ECO:0000313" key="11">
    <source>
        <dbReference type="EMBL" id="CAG8456961.1"/>
    </source>
</evidence>
<comment type="subcellular location">
    <subcellularLocation>
        <location evidence="1">Membrane</location>
        <topology evidence="1">Single-pass type I membrane protein</topology>
    </subcellularLocation>
</comment>
<evidence type="ECO:0000313" key="12">
    <source>
        <dbReference type="Proteomes" id="UP000789739"/>
    </source>
</evidence>
<evidence type="ECO:0000259" key="10">
    <source>
        <dbReference type="Pfam" id="PF18266"/>
    </source>
</evidence>
<sequence length="765" mass="84126">MFVDNNDKPIKFDPVRHERRIRPSLKKARIRLQDTNNDLGIPYSNGRGINLSLNVAATIGDLLFKLDPNKPVVSCVPDVYFTRLDRLSDTSGRGFLLMSTDGTSLFTLCDIDVKLQFKVLSKLSSVKVRHAKMQKPRIESLVLFLCFLLTDIFSTAKTQDVSIYDTIYEELYPIPCVRLLNAAGMIGCQTRRKKTGILYWIDTQESFSEFISSNPSGTYAVIMPYPLVTNDNLNELESSGKLGGVIAIVSGNVADVNLSPDKLSLDSVCPNCEFGLYRNDPQRYQWNPIGNGLIYNSYDFPIFALDPHDLATNNTFNEIMASAQNNSLAGYVNFPLKAVEFSSFMYAAIDASTCLRREWCLPVGGLSVYATPSFNMSHEDGKPIVVVSTSLDSRGLFQDIVLGVDNGVSGTVALLAVADALSNSPVPLTEFPKHIMFTAFTAESWGFAGSQRFVHDISTPFDCQNSSKAAKVCPYTNAGCTAPCVRDLDFTRINFGNVDSIFEISQVATLDQSYYAHVDNASDSVTLAIVERLSAISAAAKGTSFIKPAYADGPNKGLPPSSSMAFLEKNRKIPAIVLGDYKDNLNSFYNSEYDVKYTADSIASICALANVTAQAVWLQAQNKLANESTAPVTANCMLVTKLMECLTTNYSCPLTNQFFNASDLGRVSHYSSVFQYGTPNLLPLFAYNFLANATAATRRGACDTITDCGDAELCIQHQCVKTFTRYHDAYGMGLEMDGHGKFFVADPDKPTWVESVYVYDLFEGL</sequence>
<keyword evidence="9" id="KW-0325">Glycoprotein</keyword>
<dbReference type="EMBL" id="CAJVPI010000017">
    <property type="protein sequence ID" value="CAG8456961.1"/>
    <property type="molecule type" value="Genomic_DNA"/>
</dbReference>